<sequence>MKEINHLNLDGHLLRVLVVVYEEGSITRAASRLGVTQSAVSHMVGRLRTIVGDPLFVKSGRSVVATAQAASLVEQARSLLDQLRHFSSRADFDPGSLDFTLTIAAGDLQRDLLLPELFERLRRQAPRLRLRVIPSNIPSLEMLRQDRCLLAISPRLPEGADIMHRRLFDTRYAVFYDAQARQPPTDLKAYLEAEHVTVVYEPYRALDIDDYLAEQGVLRQLVVSVAGFAAIAPFLRGTQRLATLPSHLAVSQLAGFGQAPPPVNCPSMPMYAIWHQRYQHDPLMRWVLDALYEVTRGVAPPLIKASAARKKQS</sequence>
<gene>
    <name evidence="6" type="ORF">H0484_08555</name>
</gene>
<dbReference type="Gene3D" id="1.10.10.10">
    <property type="entry name" value="Winged helix-like DNA-binding domain superfamily/Winged helix DNA-binding domain"/>
    <property type="match status" value="1"/>
</dbReference>
<evidence type="ECO:0000256" key="1">
    <source>
        <dbReference type="ARBA" id="ARBA00009437"/>
    </source>
</evidence>
<keyword evidence="2" id="KW-0805">Transcription regulation</keyword>
<dbReference type="Pfam" id="PF00126">
    <property type="entry name" value="HTH_1"/>
    <property type="match status" value="1"/>
</dbReference>
<dbReference type="InterPro" id="IPR036388">
    <property type="entry name" value="WH-like_DNA-bd_sf"/>
</dbReference>
<keyword evidence="3" id="KW-0238">DNA-binding</keyword>
<dbReference type="SUPFAM" id="SSF46785">
    <property type="entry name" value="Winged helix' DNA-binding domain"/>
    <property type="match status" value="1"/>
</dbReference>
<evidence type="ECO:0000313" key="7">
    <source>
        <dbReference type="Proteomes" id="UP000776983"/>
    </source>
</evidence>
<keyword evidence="7" id="KW-1185">Reference proteome</keyword>
<dbReference type="Gene3D" id="3.40.190.10">
    <property type="entry name" value="Periplasmic binding protein-like II"/>
    <property type="match status" value="2"/>
</dbReference>
<dbReference type="CDD" id="cd08417">
    <property type="entry name" value="PBP2_Nitroaromatics_like"/>
    <property type="match status" value="1"/>
</dbReference>
<organism evidence="6 7">
    <name type="scientific">Mesopusillimonas faecipullorum</name>
    <dbReference type="NCBI Taxonomy" id="2755040"/>
    <lineage>
        <taxon>Bacteria</taxon>
        <taxon>Pseudomonadati</taxon>
        <taxon>Pseudomonadota</taxon>
        <taxon>Betaproteobacteria</taxon>
        <taxon>Burkholderiales</taxon>
        <taxon>Alcaligenaceae</taxon>
        <taxon>Mesopusillimonas</taxon>
    </lineage>
</organism>
<keyword evidence="4" id="KW-0804">Transcription</keyword>
<comment type="caution">
    <text evidence="6">The sequence shown here is derived from an EMBL/GenBank/DDBJ whole genome shotgun (WGS) entry which is preliminary data.</text>
</comment>
<dbReference type="InterPro" id="IPR000847">
    <property type="entry name" value="LysR_HTH_N"/>
</dbReference>
<dbReference type="PRINTS" id="PR00039">
    <property type="entry name" value="HTHLYSR"/>
</dbReference>
<evidence type="ECO:0000256" key="2">
    <source>
        <dbReference type="ARBA" id="ARBA00023015"/>
    </source>
</evidence>
<proteinExistence type="inferred from homology"/>
<dbReference type="InterPro" id="IPR037402">
    <property type="entry name" value="YidZ_PBP2"/>
</dbReference>
<dbReference type="InterPro" id="IPR005119">
    <property type="entry name" value="LysR_subst-bd"/>
</dbReference>
<dbReference type="InterPro" id="IPR036390">
    <property type="entry name" value="WH_DNA-bd_sf"/>
</dbReference>
<evidence type="ECO:0000256" key="3">
    <source>
        <dbReference type="ARBA" id="ARBA00023125"/>
    </source>
</evidence>
<dbReference type="Proteomes" id="UP000776983">
    <property type="component" value="Unassembled WGS sequence"/>
</dbReference>
<comment type="similarity">
    <text evidence="1">Belongs to the LysR transcriptional regulatory family.</text>
</comment>
<reference evidence="6 7" key="1">
    <citation type="submission" date="2020-07" db="EMBL/GenBank/DDBJ databases">
        <title>Pusillimonas sp. nov., isolated from poultry manure in Taiwan.</title>
        <authorList>
            <person name="Lin S.-Y."/>
            <person name="Tang Y.-S."/>
            <person name="Young C.-C."/>
        </authorList>
    </citation>
    <scope>NUCLEOTIDE SEQUENCE [LARGE SCALE GENOMIC DNA]</scope>
    <source>
        <strain evidence="6 7">CC-YST705</strain>
    </source>
</reference>
<dbReference type="PANTHER" id="PTHR30118:SF6">
    <property type="entry name" value="HTH-TYPE TRANSCRIPTIONAL REGULATOR LEUO"/>
    <property type="match status" value="1"/>
</dbReference>
<dbReference type="Pfam" id="PF03466">
    <property type="entry name" value="LysR_substrate"/>
    <property type="match status" value="1"/>
</dbReference>
<feature type="domain" description="HTH lysR-type" evidence="5">
    <location>
        <begin position="9"/>
        <end position="66"/>
    </location>
</feature>
<evidence type="ECO:0000259" key="5">
    <source>
        <dbReference type="PROSITE" id="PS50931"/>
    </source>
</evidence>
<dbReference type="RefSeq" id="WP_226954167.1">
    <property type="nucleotide sequence ID" value="NZ_JACDXW010000004.1"/>
</dbReference>
<dbReference type="InterPro" id="IPR050389">
    <property type="entry name" value="LysR-type_TF"/>
</dbReference>
<dbReference type="PROSITE" id="PS50931">
    <property type="entry name" value="HTH_LYSR"/>
    <property type="match status" value="1"/>
</dbReference>
<accession>A0ABS8CD89</accession>
<dbReference type="SUPFAM" id="SSF53850">
    <property type="entry name" value="Periplasmic binding protein-like II"/>
    <property type="match status" value="1"/>
</dbReference>
<evidence type="ECO:0000256" key="4">
    <source>
        <dbReference type="ARBA" id="ARBA00023163"/>
    </source>
</evidence>
<dbReference type="EMBL" id="JACDXW010000004">
    <property type="protein sequence ID" value="MCB5363797.1"/>
    <property type="molecule type" value="Genomic_DNA"/>
</dbReference>
<name>A0ABS8CD89_9BURK</name>
<protein>
    <submittedName>
        <fullName evidence="6">LysR family transcriptional regulator</fullName>
    </submittedName>
</protein>
<dbReference type="PANTHER" id="PTHR30118">
    <property type="entry name" value="HTH-TYPE TRANSCRIPTIONAL REGULATOR LEUO-RELATED"/>
    <property type="match status" value="1"/>
</dbReference>
<evidence type="ECO:0000313" key="6">
    <source>
        <dbReference type="EMBL" id="MCB5363797.1"/>
    </source>
</evidence>